<protein>
    <submittedName>
        <fullName evidence="5">CdaR family transcriptional regulator</fullName>
    </submittedName>
</protein>
<evidence type="ECO:0000259" key="2">
    <source>
        <dbReference type="Pfam" id="PF05651"/>
    </source>
</evidence>
<evidence type="ECO:0000313" key="6">
    <source>
        <dbReference type="Proteomes" id="UP000622860"/>
    </source>
</evidence>
<feature type="domain" description="PucR C-terminal helix-turn-helix" evidence="3">
    <location>
        <begin position="339"/>
        <end position="390"/>
    </location>
</feature>
<name>A0A917M109_9BACI</name>
<feature type="domain" description="CdaR GGDEF-like" evidence="4">
    <location>
        <begin position="144"/>
        <end position="277"/>
    </location>
</feature>
<reference evidence="5" key="2">
    <citation type="submission" date="2020-09" db="EMBL/GenBank/DDBJ databases">
        <authorList>
            <person name="Sun Q."/>
            <person name="Zhou Y."/>
        </authorList>
    </citation>
    <scope>NUCLEOTIDE SEQUENCE</scope>
    <source>
        <strain evidence="5">CGMCC 1.12754</strain>
    </source>
</reference>
<comment type="caution">
    <text evidence="5">The sequence shown here is derived from an EMBL/GenBank/DDBJ whole genome shotgun (WGS) entry which is preliminary data.</text>
</comment>
<proteinExistence type="inferred from homology"/>
<feature type="domain" description="Putative sugar diacid recognition" evidence="2">
    <location>
        <begin position="6"/>
        <end position="134"/>
    </location>
</feature>
<dbReference type="SUPFAM" id="SSF46689">
    <property type="entry name" value="Homeodomain-like"/>
    <property type="match status" value="1"/>
</dbReference>
<dbReference type="InterPro" id="IPR025736">
    <property type="entry name" value="PucR_C-HTH_dom"/>
</dbReference>
<gene>
    <name evidence="5" type="ORF">GCM10011398_13170</name>
</gene>
<evidence type="ECO:0000259" key="4">
    <source>
        <dbReference type="Pfam" id="PF17853"/>
    </source>
</evidence>
<dbReference type="Pfam" id="PF13556">
    <property type="entry name" value="HTH_30"/>
    <property type="match status" value="1"/>
</dbReference>
<dbReference type="InterPro" id="IPR008599">
    <property type="entry name" value="Diacid_rec"/>
</dbReference>
<dbReference type="InterPro" id="IPR042070">
    <property type="entry name" value="PucR_C-HTH_sf"/>
</dbReference>
<keyword evidence="6" id="KW-1185">Reference proteome</keyword>
<dbReference type="Proteomes" id="UP000622860">
    <property type="component" value="Unassembled WGS sequence"/>
</dbReference>
<dbReference type="RefSeq" id="WP_188454569.1">
    <property type="nucleotide sequence ID" value="NZ_BMFR01000003.1"/>
</dbReference>
<dbReference type="AlphaFoldDB" id="A0A917M109"/>
<evidence type="ECO:0000259" key="3">
    <source>
        <dbReference type="Pfam" id="PF13556"/>
    </source>
</evidence>
<dbReference type="InterPro" id="IPR009057">
    <property type="entry name" value="Homeodomain-like_sf"/>
</dbReference>
<dbReference type="Pfam" id="PF17853">
    <property type="entry name" value="GGDEF_2"/>
    <property type="match status" value="1"/>
</dbReference>
<dbReference type="InterPro" id="IPR051448">
    <property type="entry name" value="CdaR-like_regulators"/>
</dbReference>
<reference evidence="5" key="1">
    <citation type="journal article" date="2014" name="Int. J. Syst. Evol. Microbiol.">
        <title>Complete genome sequence of Corynebacterium casei LMG S-19264T (=DSM 44701T), isolated from a smear-ripened cheese.</title>
        <authorList>
            <consortium name="US DOE Joint Genome Institute (JGI-PGF)"/>
            <person name="Walter F."/>
            <person name="Albersmeier A."/>
            <person name="Kalinowski J."/>
            <person name="Ruckert C."/>
        </authorList>
    </citation>
    <scope>NUCLEOTIDE SEQUENCE</scope>
    <source>
        <strain evidence="5">CGMCC 1.12754</strain>
    </source>
</reference>
<evidence type="ECO:0000256" key="1">
    <source>
        <dbReference type="ARBA" id="ARBA00006754"/>
    </source>
</evidence>
<dbReference type="Gene3D" id="1.10.10.2840">
    <property type="entry name" value="PucR C-terminal helix-turn-helix domain"/>
    <property type="match status" value="1"/>
</dbReference>
<dbReference type="Pfam" id="PF05651">
    <property type="entry name" value="Diacid_rec"/>
    <property type="match status" value="1"/>
</dbReference>
<evidence type="ECO:0000313" key="5">
    <source>
        <dbReference type="EMBL" id="GGG70434.1"/>
    </source>
</evidence>
<dbReference type="EMBL" id="BMFR01000003">
    <property type="protein sequence ID" value="GGG70434.1"/>
    <property type="molecule type" value="Genomic_DNA"/>
</dbReference>
<comment type="similarity">
    <text evidence="1">Belongs to the CdaR family.</text>
</comment>
<dbReference type="PANTHER" id="PTHR33744">
    <property type="entry name" value="CARBOHYDRATE DIACID REGULATOR"/>
    <property type="match status" value="1"/>
</dbReference>
<dbReference type="PANTHER" id="PTHR33744:SF15">
    <property type="entry name" value="CARBOHYDRATE DIACID REGULATOR"/>
    <property type="match status" value="1"/>
</dbReference>
<dbReference type="InterPro" id="IPR041522">
    <property type="entry name" value="CdaR_GGDEF"/>
</dbReference>
<accession>A0A917M109</accession>
<organism evidence="5 6">
    <name type="scientific">Virgibacillus oceani</name>
    <dbReference type="NCBI Taxonomy" id="1479511"/>
    <lineage>
        <taxon>Bacteria</taxon>
        <taxon>Bacillati</taxon>
        <taxon>Bacillota</taxon>
        <taxon>Bacilli</taxon>
        <taxon>Bacillales</taxon>
        <taxon>Bacillaceae</taxon>
        <taxon>Virgibacillus</taxon>
    </lineage>
</organism>
<sequence>MDSFVQYAQRIVKAVSEISPFPISLSDEKGYIIGDTNISRIGSLHKPSIEVIQENNAILYDNEKISKMNNVLPGVAVPLTLDYKTVGVLGIIGDPKEVEPYADLIKKYVEMMWNETIRTHIEDLEAKTIETFVQYILLNETVNKERVREYCRMLQIDYSCNRYCILIDIGDSLLENVQDKQQAFLLDSFKKTLLDCVTRAFGQHGSSICAFLNTEKIVLLNTSENENEYLVMMKEFMNKSQQFLQMLTVYHIHQVSIAAGNMCSSIDRLYQSYHEAESLTRFGRKTAISPAVYTYYNWKILLEMLPFRIDSDMHGKLLLRLRPLLDNDAFDELRYNFITYCDNNMNISKAAKALYIHRNTLIYRLKKIDSLTLLNTSCFEHCTLLYLVLKNVS</sequence>